<dbReference type="GO" id="GO:0006508">
    <property type="term" value="P:proteolysis"/>
    <property type="evidence" value="ECO:0007669"/>
    <property type="project" value="UniProtKB-KW"/>
</dbReference>
<keyword evidence="1" id="KW-0720">Serine protease</keyword>
<dbReference type="SUPFAM" id="SSF54211">
    <property type="entry name" value="Ribosomal protein S5 domain 2-like"/>
    <property type="match status" value="1"/>
</dbReference>
<keyword evidence="1" id="KW-0645">Protease</keyword>
<comment type="catalytic activity">
    <reaction evidence="1">
        <text>Hydrolysis of proteins in presence of ATP.</text>
        <dbReference type="EC" id="3.4.21.53"/>
    </reaction>
</comment>
<dbReference type="PANTHER" id="PTHR10046">
    <property type="entry name" value="ATP DEPENDENT LON PROTEASE FAMILY MEMBER"/>
    <property type="match status" value="1"/>
</dbReference>
<keyword evidence="5" id="KW-1185">Reference proteome</keyword>
<evidence type="ECO:0000256" key="2">
    <source>
        <dbReference type="SAM" id="Phobius"/>
    </source>
</evidence>
<dbReference type="InterPro" id="IPR036034">
    <property type="entry name" value="PDZ_sf"/>
</dbReference>
<keyword evidence="2" id="KW-0472">Membrane</keyword>
<dbReference type="EMBL" id="FNJW01000008">
    <property type="protein sequence ID" value="SDQ05305.1"/>
    <property type="molecule type" value="Genomic_DNA"/>
</dbReference>
<feature type="active site" evidence="1">
    <location>
        <position position="236"/>
    </location>
</feature>
<organism evidence="4 5">
    <name type="scientific">Carnobacterium viridans</name>
    <dbReference type="NCBI Taxonomy" id="174587"/>
    <lineage>
        <taxon>Bacteria</taxon>
        <taxon>Bacillati</taxon>
        <taxon>Bacillota</taxon>
        <taxon>Bacilli</taxon>
        <taxon>Lactobacillales</taxon>
        <taxon>Carnobacteriaceae</taxon>
        <taxon>Carnobacterium</taxon>
    </lineage>
</organism>
<dbReference type="InterPro" id="IPR001478">
    <property type="entry name" value="PDZ"/>
</dbReference>
<gene>
    <name evidence="4" type="ORF">SAMN04487752_0404</name>
</gene>
<evidence type="ECO:0000259" key="3">
    <source>
        <dbReference type="PROSITE" id="PS51786"/>
    </source>
</evidence>
<accession>A0A1H0XQZ5</accession>
<feature type="active site" evidence="1">
    <location>
        <position position="281"/>
    </location>
</feature>
<reference evidence="5" key="1">
    <citation type="submission" date="2016-10" db="EMBL/GenBank/DDBJ databases">
        <authorList>
            <person name="Varghese N."/>
            <person name="Submissions S."/>
        </authorList>
    </citation>
    <scope>NUCLEOTIDE SEQUENCE [LARGE SCALE GENOMIC DNA]</scope>
    <source>
        <strain evidence="5">MPL-11</strain>
    </source>
</reference>
<dbReference type="Pfam" id="PF13180">
    <property type="entry name" value="PDZ_2"/>
    <property type="match status" value="1"/>
</dbReference>
<dbReference type="InterPro" id="IPR027065">
    <property type="entry name" value="Lon_Prtase"/>
</dbReference>
<dbReference type="Gene3D" id="3.30.230.10">
    <property type="match status" value="1"/>
</dbReference>
<dbReference type="GO" id="GO:0004252">
    <property type="term" value="F:serine-type endopeptidase activity"/>
    <property type="evidence" value="ECO:0007669"/>
    <property type="project" value="UniProtKB-UniRule"/>
</dbReference>
<dbReference type="GO" id="GO:0005524">
    <property type="term" value="F:ATP binding"/>
    <property type="evidence" value="ECO:0007669"/>
    <property type="project" value="InterPro"/>
</dbReference>
<dbReference type="GO" id="GO:0004176">
    <property type="term" value="F:ATP-dependent peptidase activity"/>
    <property type="evidence" value="ECO:0007669"/>
    <property type="project" value="UniProtKB-UniRule"/>
</dbReference>
<evidence type="ECO:0000256" key="1">
    <source>
        <dbReference type="PROSITE-ProRule" id="PRU01122"/>
    </source>
</evidence>
<name>A0A1H0XQZ5_9LACT</name>
<feature type="domain" description="Lon proteolytic" evidence="3">
    <location>
        <begin position="174"/>
        <end position="347"/>
    </location>
</feature>
<evidence type="ECO:0000313" key="4">
    <source>
        <dbReference type="EMBL" id="SDQ05305.1"/>
    </source>
</evidence>
<dbReference type="NCBIfam" id="NF041438">
    <property type="entry name" value="SepM_fam_S16"/>
    <property type="match status" value="1"/>
</dbReference>
<dbReference type="InterPro" id="IPR020568">
    <property type="entry name" value="Ribosomal_Su5_D2-typ_SF"/>
</dbReference>
<dbReference type="GO" id="GO:0030163">
    <property type="term" value="P:protein catabolic process"/>
    <property type="evidence" value="ECO:0007669"/>
    <property type="project" value="InterPro"/>
</dbReference>
<dbReference type="EC" id="3.4.21.53" evidence="1"/>
<dbReference type="Proteomes" id="UP000199481">
    <property type="component" value="Unassembled WGS sequence"/>
</dbReference>
<dbReference type="SUPFAM" id="SSF50156">
    <property type="entry name" value="PDZ domain-like"/>
    <property type="match status" value="1"/>
</dbReference>
<evidence type="ECO:0000313" key="5">
    <source>
        <dbReference type="Proteomes" id="UP000199481"/>
    </source>
</evidence>
<comment type="similarity">
    <text evidence="1">Belongs to the peptidase S16 family.</text>
</comment>
<keyword evidence="1" id="KW-0378">Hydrolase</keyword>
<feature type="transmembrane region" description="Helical" evidence="2">
    <location>
        <begin position="12"/>
        <end position="32"/>
    </location>
</feature>
<dbReference type="InterPro" id="IPR014721">
    <property type="entry name" value="Ribsml_uS5_D2-typ_fold_subgr"/>
</dbReference>
<dbReference type="InterPro" id="IPR008269">
    <property type="entry name" value="Lon_proteolytic"/>
</dbReference>
<dbReference type="RefSeq" id="WP_176944049.1">
    <property type="nucleotide sequence ID" value="NZ_FNJW01000008.1"/>
</dbReference>
<sequence length="347" mass="38395">MNAKEKKTRKGLLVALIVIILAGVFVPIPYYIEGPGSAVKLNELVEVDNKKDPEDGHFMLTTVAVRRATPFTYFMKYLPFHEGLTTEELFGTNTSDAEYTNLQNYYMTSSINAAIEQAYEAAGEKYQLTYNGVYIMSILEKSDFEDKLEIGDTILSLDGQSFDSSSEFIDYVQQQKVGQVIEVTYERNGEQQTTSGKLMEMEETKKAGLGISLVDNTSIETEIPVSIDAGEIGGPSAGFMFALQIYTQLMDEDLRKGNEIAGTGTMQPDGTIGRIGGIDKKIVAASEEGATIFFAPDDTIDPVIQKNYPEMKSNYQEALDAAKKIDTDMKIVPVKTFQDAIDYLKNL</sequence>
<keyword evidence="2" id="KW-0812">Transmembrane</keyword>
<keyword evidence="2" id="KW-1133">Transmembrane helix</keyword>
<protein>
    <recommendedName>
        <fullName evidence="1">endopeptidase La</fullName>
        <ecNumber evidence="1">3.4.21.53</ecNumber>
    </recommendedName>
</protein>
<proteinExistence type="inferred from homology"/>
<dbReference type="Pfam" id="PF05362">
    <property type="entry name" value="Lon_C"/>
    <property type="match status" value="1"/>
</dbReference>
<dbReference type="PROSITE" id="PS51786">
    <property type="entry name" value="LON_PROTEOLYTIC"/>
    <property type="match status" value="1"/>
</dbReference>
<dbReference type="AlphaFoldDB" id="A0A1H0XQZ5"/>